<organism evidence="2 3">
    <name type="scientific">Hoylesella buccalis DNF00853</name>
    <dbReference type="NCBI Taxonomy" id="1401074"/>
    <lineage>
        <taxon>Bacteria</taxon>
        <taxon>Pseudomonadati</taxon>
        <taxon>Bacteroidota</taxon>
        <taxon>Bacteroidia</taxon>
        <taxon>Bacteroidales</taxon>
        <taxon>Prevotellaceae</taxon>
        <taxon>Hoylesella</taxon>
    </lineage>
</organism>
<evidence type="ECO:0000256" key="1">
    <source>
        <dbReference type="SAM" id="Phobius"/>
    </source>
</evidence>
<proteinExistence type="predicted"/>
<dbReference type="AlphaFoldDB" id="A0A095ZNL2"/>
<accession>A0A095ZNL2</accession>
<dbReference type="EMBL" id="JRNN01000028">
    <property type="protein sequence ID" value="KGF36320.1"/>
    <property type="molecule type" value="Genomic_DNA"/>
</dbReference>
<comment type="caution">
    <text evidence="2">The sequence shown here is derived from an EMBL/GenBank/DDBJ whole genome shotgun (WGS) entry which is preliminary data.</text>
</comment>
<keyword evidence="1" id="KW-0812">Transmembrane</keyword>
<keyword evidence="1" id="KW-0472">Membrane</keyword>
<evidence type="ECO:0000313" key="2">
    <source>
        <dbReference type="EMBL" id="KGF36320.1"/>
    </source>
</evidence>
<dbReference type="OrthoDB" id="10003463at2"/>
<name>A0A095ZNL2_9BACT</name>
<dbReference type="Proteomes" id="UP000029556">
    <property type="component" value="Unassembled WGS sequence"/>
</dbReference>
<dbReference type="RefSeq" id="WP_036871858.1">
    <property type="nucleotide sequence ID" value="NZ_JRNN01000028.1"/>
</dbReference>
<feature type="transmembrane region" description="Helical" evidence="1">
    <location>
        <begin position="186"/>
        <end position="206"/>
    </location>
</feature>
<evidence type="ECO:0000313" key="3">
    <source>
        <dbReference type="Proteomes" id="UP000029556"/>
    </source>
</evidence>
<keyword evidence="1" id="KW-1133">Transmembrane helix</keyword>
<feature type="transmembrane region" description="Helical" evidence="1">
    <location>
        <begin position="159"/>
        <end position="180"/>
    </location>
</feature>
<sequence>MSEEATVVQKDPRVLSQIQIFQYEDMELAANKEYIKELEVLVDSSFEKQLEHFEDEELGIIAGYKYMFKYIFMSKEKWIDLQIQLGNKYFNSLNTEQAALQLSLNHTQKVKDFRIKYKGIKASATPKIHVLDLPNSNVYLDSLMNHSRNNVAIEIGTTILDYLLGLLLVWIVVTIIGYAITGPVGSGISIFSFVIMVVVSVCLTQYNDNSLLESLRHQKKENAVDYNRILQKLNNNTIKFYETK</sequence>
<reference evidence="2 3" key="1">
    <citation type="submission" date="2014-07" db="EMBL/GenBank/DDBJ databases">
        <authorList>
            <person name="McCorrison J."/>
            <person name="Sanka R."/>
            <person name="Torralba M."/>
            <person name="Gillis M."/>
            <person name="Haft D.H."/>
            <person name="Methe B."/>
            <person name="Sutton G."/>
            <person name="Nelson K.E."/>
        </authorList>
    </citation>
    <scope>NUCLEOTIDE SEQUENCE [LARGE SCALE GENOMIC DNA]</scope>
    <source>
        <strain evidence="2 3">DNF00853</strain>
    </source>
</reference>
<protein>
    <submittedName>
        <fullName evidence="2">Uncharacterized protein</fullName>
    </submittedName>
</protein>
<gene>
    <name evidence="2" type="ORF">HMPREF2137_02420</name>
</gene>